<proteinExistence type="predicted"/>
<organism evidence="2 3">
    <name type="scientific">Actinomyces urogenitalis DSM 15434</name>
    <dbReference type="NCBI Taxonomy" id="525246"/>
    <lineage>
        <taxon>Bacteria</taxon>
        <taxon>Bacillati</taxon>
        <taxon>Actinomycetota</taxon>
        <taxon>Actinomycetes</taxon>
        <taxon>Actinomycetales</taxon>
        <taxon>Actinomycetaceae</taxon>
        <taxon>Actinomyces</taxon>
    </lineage>
</organism>
<dbReference type="Gene3D" id="3.40.190.10">
    <property type="entry name" value="Periplasmic binding protein-like II"/>
    <property type="match status" value="2"/>
</dbReference>
<dbReference type="PANTHER" id="PTHR43649">
    <property type="entry name" value="ARABINOSE-BINDING PROTEIN-RELATED"/>
    <property type="match status" value="1"/>
</dbReference>
<dbReference type="InterPro" id="IPR006311">
    <property type="entry name" value="TAT_signal"/>
</dbReference>
<dbReference type="PROSITE" id="PS51257">
    <property type="entry name" value="PROKAR_LIPOPROTEIN"/>
    <property type="match status" value="1"/>
</dbReference>
<dbReference type="Pfam" id="PF01547">
    <property type="entry name" value="SBP_bac_1"/>
    <property type="match status" value="1"/>
</dbReference>
<dbReference type="HOGENOM" id="CLU_031285_11_0_11"/>
<dbReference type="PANTHER" id="PTHR43649:SF14">
    <property type="entry name" value="BLR3389 PROTEIN"/>
    <property type="match status" value="1"/>
</dbReference>
<sequence length="450" mass="49415">MMSRRTLLTAAGVTALGATLAACGAGSSSRSESKLRIVYQKTAAFFQLEDLMTKAKEEFEAANSDVTIELVPIEAEQDQYFTKLALMNGSDDTAPDVMYEDAFQIRTDAAAGYLLPIDEYVADWADWDQFMDSVKEAGKGEDDKLYGVSMGTDTRAIYFNKKIFAEVGLPEDWQPTSWEEILEAARTIKAKKPDVIPFNMYVAKAFGEGTSMQSFEMLLYGTDDTLYDTDTKKWITGSQGFKDSLEFLQTIYSEGLGPELDQALDVNIGSRVSTELLPEGKLAMAVDGSWLPGGWISGENAWPEWEETIGLAKMPTQNGQGDGFTSMSGGWTLAIGSKTKNAKAAFDFISIALNKENSLKYDTENSQIAVRKDVAEDDAYLSFNPSFEFFSSCVDFTHFRPSTPDYPQISGNIQIACEDVATQASTPEEAAKAYDEGLVQIVGDDMTQEA</sequence>
<gene>
    <name evidence="2" type="ORF">HMPREF0058_0768</name>
</gene>
<keyword evidence="3" id="KW-1185">Reference proteome</keyword>
<accession>C0W4H4</accession>
<name>C0W4H4_9ACTO</name>
<evidence type="ECO:0000256" key="1">
    <source>
        <dbReference type="SAM" id="SignalP"/>
    </source>
</evidence>
<dbReference type="InterPro" id="IPR050490">
    <property type="entry name" value="Bact_solute-bd_prot1"/>
</dbReference>
<dbReference type="SUPFAM" id="SSF53850">
    <property type="entry name" value="Periplasmic binding protein-like II"/>
    <property type="match status" value="1"/>
</dbReference>
<evidence type="ECO:0000313" key="3">
    <source>
        <dbReference type="Proteomes" id="UP000004778"/>
    </source>
</evidence>
<keyword evidence="1" id="KW-0732">Signal</keyword>
<feature type="signal peptide" evidence="1">
    <location>
        <begin position="1"/>
        <end position="21"/>
    </location>
</feature>
<dbReference type="InterPro" id="IPR006059">
    <property type="entry name" value="SBP"/>
</dbReference>
<dbReference type="EMBL" id="ACFH01000052">
    <property type="protein sequence ID" value="EEH66368.1"/>
    <property type="molecule type" value="Genomic_DNA"/>
</dbReference>
<dbReference type="eggNOG" id="COG1653">
    <property type="taxonomic scope" value="Bacteria"/>
</dbReference>
<protein>
    <submittedName>
        <fullName evidence="2">ABC transporter, solute-binding protein</fullName>
    </submittedName>
</protein>
<dbReference type="AlphaFoldDB" id="C0W4H4"/>
<comment type="caution">
    <text evidence="2">The sequence shown here is derived from an EMBL/GenBank/DDBJ whole genome shotgun (WGS) entry which is preliminary data.</text>
</comment>
<dbReference type="PROSITE" id="PS51318">
    <property type="entry name" value="TAT"/>
    <property type="match status" value="1"/>
</dbReference>
<dbReference type="Proteomes" id="UP000004778">
    <property type="component" value="Unassembled WGS sequence"/>
</dbReference>
<evidence type="ECO:0000313" key="2">
    <source>
        <dbReference type="EMBL" id="EEH66368.1"/>
    </source>
</evidence>
<feature type="chain" id="PRO_5002904114" evidence="1">
    <location>
        <begin position="22"/>
        <end position="450"/>
    </location>
</feature>
<reference evidence="2 3" key="1">
    <citation type="submission" date="2009-01" db="EMBL/GenBank/DDBJ databases">
        <authorList>
            <person name="Qin X."/>
            <person name="Bachman B."/>
            <person name="Battles P."/>
            <person name="Bell A."/>
            <person name="Bess C."/>
            <person name="Bickham C."/>
            <person name="Chaboub L."/>
            <person name="Chen D."/>
            <person name="Coyle M."/>
            <person name="Deiros D.R."/>
            <person name="Dinh H."/>
            <person name="Forbes L."/>
            <person name="Fowler G."/>
            <person name="Francisco L."/>
            <person name="Fu Q."/>
            <person name="Gubbala S."/>
            <person name="Hale W."/>
            <person name="Han Y."/>
            <person name="Hemphill L."/>
            <person name="Highlander S.K."/>
            <person name="Hirani K."/>
            <person name="Hogues M."/>
            <person name="Jackson L."/>
            <person name="Jakkamsetti A."/>
            <person name="Javaid M."/>
            <person name="Jiang H."/>
            <person name="Korchina V."/>
            <person name="Kovar C."/>
            <person name="Lara F."/>
            <person name="Lee S."/>
            <person name="Mata R."/>
            <person name="Mathew T."/>
            <person name="Moen C."/>
            <person name="Morales K."/>
            <person name="Munidasa M."/>
            <person name="Nazareth L."/>
            <person name="Ngo R."/>
            <person name="Nguyen L."/>
            <person name="Okwuonu G."/>
            <person name="Ongeri F."/>
            <person name="Patil S."/>
            <person name="Petrosino J."/>
            <person name="Pham C."/>
            <person name="Pham P."/>
            <person name="Pu L.-L."/>
            <person name="Puazo M."/>
            <person name="Raj R."/>
            <person name="Reid J."/>
            <person name="Rouhana J."/>
            <person name="Saada N."/>
            <person name="Shang Y."/>
            <person name="Simmons D."/>
            <person name="Thornton R."/>
            <person name="Warren J."/>
            <person name="Weissenberger G."/>
            <person name="Zhang J."/>
            <person name="Zhang L."/>
            <person name="Zhou C."/>
            <person name="Zhu D."/>
            <person name="Muzny D."/>
            <person name="Worley K."/>
            <person name="Gibbs R."/>
        </authorList>
    </citation>
    <scope>NUCLEOTIDE SEQUENCE [LARGE SCALE GENOMIC DNA]</scope>
    <source>
        <strain evidence="2 3">DSM 15434</strain>
    </source>
</reference>